<reference evidence="2" key="2">
    <citation type="submission" date="2023-06" db="EMBL/GenBank/DDBJ databases">
        <authorList>
            <consortium name="Lawrence Berkeley National Laboratory"/>
            <person name="Mondo S.J."/>
            <person name="Hensen N."/>
            <person name="Bonometti L."/>
            <person name="Westerberg I."/>
            <person name="Brannstrom I.O."/>
            <person name="Guillou S."/>
            <person name="Cros-Aarteil S."/>
            <person name="Calhoun S."/>
            <person name="Haridas S."/>
            <person name="Kuo A."/>
            <person name="Pangilinan J."/>
            <person name="Riley R."/>
            <person name="Labutti K."/>
            <person name="Andreopoulos B."/>
            <person name="Lipzen A."/>
            <person name="Chen C."/>
            <person name="Yanf M."/>
            <person name="Daum C."/>
            <person name="Ng V."/>
            <person name="Clum A."/>
            <person name="Steindorff A."/>
            <person name="Ohm R."/>
            <person name="Martin F."/>
            <person name="Silar P."/>
            <person name="Natvig D."/>
            <person name="Lalanne C."/>
            <person name="Gautier V."/>
            <person name="Ament-Velasquez S.L."/>
            <person name="Kruys A."/>
            <person name="Hutchinson M.I."/>
            <person name="Powell A.J."/>
            <person name="Barry K."/>
            <person name="Miller A.N."/>
            <person name="Grigoriev I.V."/>
            <person name="Debuchy R."/>
            <person name="Gladieux P."/>
            <person name="Thoren M.H."/>
            <person name="Johannesson H."/>
        </authorList>
    </citation>
    <scope>NUCLEOTIDE SEQUENCE</scope>
    <source>
        <strain evidence="2">CBS 626.80</strain>
    </source>
</reference>
<dbReference type="AlphaFoldDB" id="A0AAN6NTR7"/>
<feature type="domain" description="Heterokaryon incompatibility" evidence="1">
    <location>
        <begin position="1"/>
        <end position="59"/>
    </location>
</feature>
<dbReference type="Proteomes" id="UP001303222">
    <property type="component" value="Unassembled WGS sequence"/>
</dbReference>
<dbReference type="Pfam" id="PF06985">
    <property type="entry name" value="HET"/>
    <property type="match status" value="1"/>
</dbReference>
<organism evidence="2 3">
    <name type="scientific">Pseudoneurospora amorphoporcata</name>
    <dbReference type="NCBI Taxonomy" id="241081"/>
    <lineage>
        <taxon>Eukaryota</taxon>
        <taxon>Fungi</taxon>
        <taxon>Dikarya</taxon>
        <taxon>Ascomycota</taxon>
        <taxon>Pezizomycotina</taxon>
        <taxon>Sordariomycetes</taxon>
        <taxon>Sordariomycetidae</taxon>
        <taxon>Sordariales</taxon>
        <taxon>Sordariaceae</taxon>
        <taxon>Pseudoneurospora</taxon>
    </lineage>
</organism>
<dbReference type="InterPro" id="IPR010730">
    <property type="entry name" value="HET"/>
</dbReference>
<protein>
    <recommendedName>
        <fullName evidence="1">Heterokaryon incompatibility domain-containing protein</fullName>
    </recommendedName>
</protein>
<proteinExistence type="predicted"/>
<evidence type="ECO:0000259" key="1">
    <source>
        <dbReference type="Pfam" id="PF06985"/>
    </source>
</evidence>
<comment type="caution">
    <text evidence="2">The sequence shown here is derived from an EMBL/GenBank/DDBJ whole genome shotgun (WGS) entry which is preliminary data.</text>
</comment>
<keyword evidence="3" id="KW-1185">Reference proteome</keyword>
<gene>
    <name evidence="2" type="ORF">QBC32DRAFT_345471</name>
</gene>
<feature type="non-terminal residue" evidence="2">
    <location>
        <position position="59"/>
    </location>
</feature>
<name>A0AAN6NTR7_9PEZI</name>
<dbReference type="EMBL" id="MU859164">
    <property type="protein sequence ID" value="KAK3950876.1"/>
    <property type="molecule type" value="Genomic_DNA"/>
</dbReference>
<accession>A0AAN6NTR7</accession>
<evidence type="ECO:0000313" key="2">
    <source>
        <dbReference type="EMBL" id="KAK3950876.1"/>
    </source>
</evidence>
<sequence length="59" mass="6748">MAKIYAKANRVIVWLGEEAAGSDPALEDVRIAAERSTRRLGNKAGILILLQRPWFRRIW</sequence>
<evidence type="ECO:0000313" key="3">
    <source>
        <dbReference type="Proteomes" id="UP001303222"/>
    </source>
</evidence>
<reference evidence="2" key="1">
    <citation type="journal article" date="2023" name="Mol. Phylogenet. Evol.">
        <title>Genome-scale phylogeny and comparative genomics of the fungal order Sordariales.</title>
        <authorList>
            <person name="Hensen N."/>
            <person name="Bonometti L."/>
            <person name="Westerberg I."/>
            <person name="Brannstrom I.O."/>
            <person name="Guillou S."/>
            <person name="Cros-Aarteil S."/>
            <person name="Calhoun S."/>
            <person name="Haridas S."/>
            <person name="Kuo A."/>
            <person name="Mondo S."/>
            <person name="Pangilinan J."/>
            <person name="Riley R."/>
            <person name="LaButti K."/>
            <person name="Andreopoulos B."/>
            <person name="Lipzen A."/>
            <person name="Chen C."/>
            <person name="Yan M."/>
            <person name="Daum C."/>
            <person name="Ng V."/>
            <person name="Clum A."/>
            <person name="Steindorff A."/>
            <person name="Ohm R.A."/>
            <person name="Martin F."/>
            <person name="Silar P."/>
            <person name="Natvig D.O."/>
            <person name="Lalanne C."/>
            <person name="Gautier V."/>
            <person name="Ament-Velasquez S.L."/>
            <person name="Kruys A."/>
            <person name="Hutchinson M.I."/>
            <person name="Powell A.J."/>
            <person name="Barry K."/>
            <person name="Miller A.N."/>
            <person name="Grigoriev I.V."/>
            <person name="Debuchy R."/>
            <person name="Gladieux P."/>
            <person name="Hiltunen Thoren M."/>
            <person name="Johannesson H."/>
        </authorList>
    </citation>
    <scope>NUCLEOTIDE SEQUENCE</scope>
    <source>
        <strain evidence="2">CBS 626.80</strain>
    </source>
</reference>